<gene>
    <name evidence="1" type="ORF">F4821DRAFT_274780</name>
</gene>
<dbReference type="EMBL" id="MU394290">
    <property type="protein sequence ID" value="KAI6090618.1"/>
    <property type="molecule type" value="Genomic_DNA"/>
</dbReference>
<accession>A0ACC0DD81</accession>
<reference evidence="1 2" key="1">
    <citation type="journal article" date="2022" name="New Phytol.">
        <title>Ecological generalism drives hyperdiversity of secondary metabolite gene clusters in xylarialean endophytes.</title>
        <authorList>
            <person name="Franco M.E.E."/>
            <person name="Wisecaver J.H."/>
            <person name="Arnold A.E."/>
            <person name="Ju Y.M."/>
            <person name="Slot J.C."/>
            <person name="Ahrendt S."/>
            <person name="Moore L.P."/>
            <person name="Eastman K.E."/>
            <person name="Scott K."/>
            <person name="Konkel Z."/>
            <person name="Mondo S.J."/>
            <person name="Kuo A."/>
            <person name="Hayes R.D."/>
            <person name="Haridas S."/>
            <person name="Andreopoulos B."/>
            <person name="Riley R."/>
            <person name="LaButti K."/>
            <person name="Pangilinan J."/>
            <person name="Lipzen A."/>
            <person name="Amirebrahimi M."/>
            <person name="Yan J."/>
            <person name="Adam C."/>
            <person name="Keymanesh K."/>
            <person name="Ng V."/>
            <person name="Louie K."/>
            <person name="Northen T."/>
            <person name="Drula E."/>
            <person name="Henrissat B."/>
            <person name="Hsieh H.M."/>
            <person name="Youens-Clark K."/>
            <person name="Lutzoni F."/>
            <person name="Miadlikowska J."/>
            <person name="Eastwood D.C."/>
            <person name="Hamelin R.C."/>
            <person name="Grigoriev I.V."/>
            <person name="U'Ren J.M."/>
        </authorList>
    </citation>
    <scope>NUCLEOTIDE SEQUENCE [LARGE SCALE GENOMIC DNA]</scope>
    <source>
        <strain evidence="1 2">ER1909</strain>
    </source>
</reference>
<evidence type="ECO:0000313" key="2">
    <source>
        <dbReference type="Proteomes" id="UP001497680"/>
    </source>
</evidence>
<comment type="caution">
    <text evidence="1">The sequence shown here is derived from an EMBL/GenBank/DDBJ whole genome shotgun (WGS) entry which is preliminary data.</text>
</comment>
<proteinExistence type="predicted"/>
<keyword evidence="2" id="KW-1185">Reference proteome</keyword>
<name>A0ACC0DD81_9PEZI</name>
<protein>
    <submittedName>
        <fullName evidence="1">Uncharacterized protein</fullName>
    </submittedName>
</protein>
<evidence type="ECO:0000313" key="1">
    <source>
        <dbReference type="EMBL" id="KAI6090618.1"/>
    </source>
</evidence>
<sequence length="385" mass="40479">MTERDLDLDSNQPRKRIAVAVSSTETGFRNGHQESDFAYNLEAARPYSSQTRVTVSPLSSMSQYATDTGDVMPSYRQGQYPYGSKGFLSTMPGFPYQDDGVDYGINYSQPMLGNDPAYMIGPYARYSSKSMSVSPEAAYYAYGNLVHRPAVTSESPTGFSLSGMAASLPNETDRGDPSERLLPQINRTLTGSSSSYRPDGLPSSYSSTKTSPTTSMPEVGYPGLSSGFDSPYAPPNTLSSSVPHRSSSQHEGSSFQSNATSASDPMYSSTDPSLRSGADDSSSGLSYIYSDKLDGSRRNSQSSGGASSGSVLPNGHIYVPDSHTHAPPPSSSQSYGSSQGSVGSSAAAGVDGATTSSRGSRSSGSSHMHGTSDGQHRRSAGNLRG</sequence>
<dbReference type="Proteomes" id="UP001497680">
    <property type="component" value="Unassembled WGS sequence"/>
</dbReference>
<organism evidence="1 2">
    <name type="scientific">Hypoxylon rubiginosum</name>
    <dbReference type="NCBI Taxonomy" id="110542"/>
    <lineage>
        <taxon>Eukaryota</taxon>
        <taxon>Fungi</taxon>
        <taxon>Dikarya</taxon>
        <taxon>Ascomycota</taxon>
        <taxon>Pezizomycotina</taxon>
        <taxon>Sordariomycetes</taxon>
        <taxon>Xylariomycetidae</taxon>
        <taxon>Xylariales</taxon>
        <taxon>Hypoxylaceae</taxon>
        <taxon>Hypoxylon</taxon>
    </lineage>
</organism>